<dbReference type="CDD" id="cd01949">
    <property type="entry name" value="GGDEF"/>
    <property type="match status" value="1"/>
</dbReference>
<dbReference type="InterPro" id="IPR050469">
    <property type="entry name" value="Diguanylate_Cyclase"/>
</dbReference>
<feature type="region of interest" description="Disordered" evidence="1">
    <location>
        <begin position="1"/>
        <end position="48"/>
    </location>
</feature>
<dbReference type="Pfam" id="PF13185">
    <property type="entry name" value="GAF_2"/>
    <property type="match status" value="1"/>
</dbReference>
<dbReference type="NCBIfam" id="TIGR00254">
    <property type="entry name" value="GGDEF"/>
    <property type="match status" value="1"/>
</dbReference>
<keyword evidence="3" id="KW-0548">Nucleotidyltransferase</keyword>
<dbReference type="Proteomes" id="UP001565927">
    <property type="component" value="Unassembled WGS sequence"/>
</dbReference>
<proteinExistence type="predicted"/>
<dbReference type="SUPFAM" id="SSF55073">
    <property type="entry name" value="Nucleotide cyclase"/>
    <property type="match status" value="1"/>
</dbReference>
<keyword evidence="3" id="KW-0808">Transferase</keyword>
<dbReference type="Pfam" id="PF00990">
    <property type="entry name" value="GGDEF"/>
    <property type="match status" value="1"/>
</dbReference>
<organism evidence="3 4">
    <name type="scientific">Kineococcus halophytocola</name>
    <dbReference type="NCBI Taxonomy" id="3234027"/>
    <lineage>
        <taxon>Bacteria</taxon>
        <taxon>Bacillati</taxon>
        <taxon>Actinomycetota</taxon>
        <taxon>Actinomycetes</taxon>
        <taxon>Kineosporiales</taxon>
        <taxon>Kineosporiaceae</taxon>
        <taxon>Kineococcus</taxon>
    </lineage>
</organism>
<name>A0ABV4H3E8_9ACTN</name>
<dbReference type="InterPro" id="IPR000160">
    <property type="entry name" value="GGDEF_dom"/>
</dbReference>
<accession>A0ABV4H3E8</accession>
<dbReference type="RefSeq" id="WP_370442333.1">
    <property type="nucleotide sequence ID" value="NZ_JBGFTU010000018.1"/>
</dbReference>
<dbReference type="SMART" id="SM00065">
    <property type="entry name" value="GAF"/>
    <property type="match status" value="2"/>
</dbReference>
<feature type="domain" description="GGDEF" evidence="2">
    <location>
        <begin position="558"/>
        <end position="679"/>
    </location>
</feature>
<dbReference type="Gene3D" id="3.30.70.270">
    <property type="match status" value="1"/>
</dbReference>
<dbReference type="PANTHER" id="PTHR45138:SF9">
    <property type="entry name" value="DIGUANYLATE CYCLASE DGCM-RELATED"/>
    <property type="match status" value="1"/>
</dbReference>
<sequence>MDRKDWIALAHADPAGTGPVPSARRADRPVAPHDHRLPGPPAETPADIPADTPADEELSAVVRAAALVTGLPHATVNLLDGDRQCQLATVGFEGTDSPRADSMCAQHVEDGVLVHVPDAAGDPRFAATPWVDGRLGRVRAYASAPLIDPRGRALGSLCVFDTVPREVPADRLEVLAGLAGVLVALFERRRQAREAAERGRRAAEARELAVLAVAEAEARWEQSEVVAETVDVGLVTVDGGGHVTSLNRSARQWHGAGAVHLAADGTTPLPPHELPWLRALREGSVQAAEVVLAVPGRPPRTLVCSGRATHRADGSTLGAVVTLHDVTRARERENALARAHAALAEHTGRVQTLADASRALAAAPDPEQAVCHLVRELTGADAAHLLRPEQGPAGTADTADTADTAGTALHAVATSGLPAAQVTHRLSEPSPAGLAFTSAAPVLVTDATTDPRTRRHPASPTGTAAGAWHPVVLPGTAGQRTVGVLGVLWHEAQAELPDHVLPVLQTLAGEVAHAAERADLLARLAQAAERDALTGLANRRRWDDVLAAEVARAARTGDPLSVAVVDLDHFKRYNDTHGHLGGDELLRGFATAAQACLREVDTLARWGGEEFVAVLPGCTGSAAVAVADRIRAAVPHGQTCTVGIAQWHPGSAAEDVVRRADAALYAGKEQGRDRTVVHP</sequence>
<dbReference type="SMART" id="SM00267">
    <property type="entry name" value="GGDEF"/>
    <property type="match status" value="1"/>
</dbReference>
<evidence type="ECO:0000256" key="1">
    <source>
        <dbReference type="SAM" id="MobiDB-lite"/>
    </source>
</evidence>
<evidence type="ECO:0000313" key="4">
    <source>
        <dbReference type="Proteomes" id="UP001565927"/>
    </source>
</evidence>
<dbReference type="InterPro" id="IPR029016">
    <property type="entry name" value="GAF-like_dom_sf"/>
</dbReference>
<gene>
    <name evidence="3" type="ORF">AB2L27_15225</name>
</gene>
<feature type="compositionally biased region" description="Basic and acidic residues" evidence="1">
    <location>
        <begin position="24"/>
        <end position="37"/>
    </location>
</feature>
<dbReference type="InterPro" id="IPR043128">
    <property type="entry name" value="Rev_trsase/Diguanyl_cyclase"/>
</dbReference>
<dbReference type="InterPro" id="IPR003018">
    <property type="entry name" value="GAF"/>
</dbReference>
<reference evidence="3 4" key="1">
    <citation type="submission" date="2024-07" db="EMBL/GenBank/DDBJ databases">
        <authorList>
            <person name="Thanompreechachai J."/>
            <person name="Duangmal K."/>
        </authorList>
    </citation>
    <scope>NUCLEOTIDE SEQUENCE [LARGE SCALE GENOMIC DNA]</scope>
    <source>
        <strain evidence="3 4">LSe6-4</strain>
    </source>
</reference>
<evidence type="ECO:0000259" key="2">
    <source>
        <dbReference type="PROSITE" id="PS50887"/>
    </source>
</evidence>
<dbReference type="GO" id="GO:0052621">
    <property type="term" value="F:diguanylate cyclase activity"/>
    <property type="evidence" value="ECO:0007669"/>
    <property type="project" value="UniProtKB-EC"/>
</dbReference>
<comment type="caution">
    <text evidence="3">The sequence shown here is derived from an EMBL/GenBank/DDBJ whole genome shotgun (WGS) entry which is preliminary data.</text>
</comment>
<dbReference type="EMBL" id="JBGFTU010000018">
    <property type="protein sequence ID" value="MEZ0166109.1"/>
    <property type="molecule type" value="Genomic_DNA"/>
</dbReference>
<dbReference type="InterPro" id="IPR029787">
    <property type="entry name" value="Nucleotide_cyclase"/>
</dbReference>
<dbReference type="SUPFAM" id="SSF55785">
    <property type="entry name" value="PYP-like sensor domain (PAS domain)"/>
    <property type="match status" value="1"/>
</dbReference>
<dbReference type="EC" id="2.7.7.65" evidence="3"/>
<evidence type="ECO:0000313" key="3">
    <source>
        <dbReference type="EMBL" id="MEZ0166109.1"/>
    </source>
</evidence>
<keyword evidence="4" id="KW-1185">Reference proteome</keyword>
<dbReference type="InterPro" id="IPR035965">
    <property type="entry name" value="PAS-like_dom_sf"/>
</dbReference>
<protein>
    <submittedName>
        <fullName evidence="3">Diguanylate cyclase</fullName>
        <ecNumber evidence="3">2.7.7.65</ecNumber>
    </submittedName>
</protein>
<dbReference type="Gene3D" id="3.30.450.40">
    <property type="match status" value="2"/>
</dbReference>
<dbReference type="Gene3D" id="3.30.450.20">
    <property type="entry name" value="PAS domain"/>
    <property type="match status" value="1"/>
</dbReference>
<feature type="region of interest" description="Disordered" evidence="1">
    <location>
        <begin position="448"/>
        <end position="469"/>
    </location>
</feature>
<dbReference type="PANTHER" id="PTHR45138">
    <property type="entry name" value="REGULATORY COMPONENTS OF SENSORY TRANSDUCTION SYSTEM"/>
    <property type="match status" value="1"/>
</dbReference>
<dbReference type="SUPFAM" id="SSF55781">
    <property type="entry name" value="GAF domain-like"/>
    <property type="match status" value="2"/>
</dbReference>
<dbReference type="PROSITE" id="PS50887">
    <property type="entry name" value="GGDEF"/>
    <property type="match status" value="1"/>
</dbReference>